<dbReference type="SMART" id="SM00449">
    <property type="entry name" value="SPRY"/>
    <property type="match status" value="1"/>
</dbReference>
<organism evidence="2 3">
    <name type="scientific">Heliornis fulica</name>
    <name type="common">sungrebe</name>
    <dbReference type="NCBI Taxonomy" id="54369"/>
    <lineage>
        <taxon>Eukaryota</taxon>
        <taxon>Metazoa</taxon>
        <taxon>Chordata</taxon>
        <taxon>Craniata</taxon>
        <taxon>Vertebrata</taxon>
        <taxon>Euteleostomi</taxon>
        <taxon>Archelosauria</taxon>
        <taxon>Archosauria</taxon>
        <taxon>Dinosauria</taxon>
        <taxon>Saurischia</taxon>
        <taxon>Theropoda</taxon>
        <taxon>Coelurosauria</taxon>
        <taxon>Aves</taxon>
        <taxon>Neognathae</taxon>
        <taxon>Neoaves</taxon>
        <taxon>Gruiformes</taxon>
        <taxon>Heliornithidae</taxon>
        <taxon>Heliornis</taxon>
    </lineage>
</organism>
<accession>A0A7L2ARW3</accession>
<dbReference type="SMART" id="SM00589">
    <property type="entry name" value="PRY"/>
    <property type="match status" value="1"/>
</dbReference>
<sequence length="362" mass="41906">QEEIESCLQALKEEREKYLESSKSRARKSSYLEKTKHEGQKIVCEFKKLHRFLKEQENLLLSQLADLDKSISRVQEEATAKVSEEMSQLDTLIWEMEGKFQQPASQFLQDIRRLLNSCEVMKFNPPVEISSDLERRLEDFVQRNVLVRDTLRRCQDILMFQLQEPTNVTMDPATAHPNLRLSQDRKQVQGQMTQQDVPDNPERFNFEPCVMGSESFTSGRHFWEVEVGRGGVWALGVARASVKRKGLLNLSPKEGVWALEAYHSLTSPRTNLRLNPLPRRIRVSLDYEEGRVAFFSPDTEAPILVYSRASFNGERVFPWFKMGMGTRLQEITQNPQWDQPATGQLMSPLDWVGFRSPLRICP</sequence>
<dbReference type="OrthoDB" id="9049620at2759"/>
<evidence type="ECO:0000259" key="1">
    <source>
        <dbReference type="PROSITE" id="PS50188"/>
    </source>
</evidence>
<comment type="caution">
    <text evidence="2">The sequence shown here is derived from an EMBL/GenBank/DDBJ whole genome shotgun (WGS) entry which is preliminary data.</text>
</comment>
<protein>
    <submittedName>
        <fullName evidence="2">TRI10 protein</fullName>
    </submittedName>
</protein>
<dbReference type="SUPFAM" id="SSF49899">
    <property type="entry name" value="Concanavalin A-like lectins/glucanases"/>
    <property type="match status" value="1"/>
</dbReference>
<dbReference type="CDD" id="cd12888">
    <property type="entry name" value="SPRY_PRY_TRIM7_like"/>
    <property type="match status" value="1"/>
</dbReference>
<dbReference type="Proteomes" id="UP000590868">
    <property type="component" value="Unassembled WGS sequence"/>
</dbReference>
<dbReference type="InterPro" id="IPR001870">
    <property type="entry name" value="B30.2/SPRY"/>
</dbReference>
<dbReference type="Pfam" id="PF13765">
    <property type="entry name" value="PRY"/>
    <property type="match status" value="1"/>
</dbReference>
<dbReference type="InterPro" id="IPR043136">
    <property type="entry name" value="B30.2/SPRY_sf"/>
</dbReference>
<dbReference type="EMBL" id="VXBZ01006493">
    <property type="protein sequence ID" value="NXP49833.1"/>
    <property type="molecule type" value="Genomic_DNA"/>
</dbReference>
<dbReference type="PRINTS" id="PR01407">
    <property type="entry name" value="BUTYPHLNCDUF"/>
</dbReference>
<dbReference type="InterPro" id="IPR050143">
    <property type="entry name" value="TRIM/RBCC"/>
</dbReference>
<dbReference type="PROSITE" id="PS50188">
    <property type="entry name" value="B302_SPRY"/>
    <property type="match status" value="1"/>
</dbReference>
<name>A0A7L2ARW3_9GRUI</name>
<dbReference type="Pfam" id="PF00622">
    <property type="entry name" value="SPRY"/>
    <property type="match status" value="1"/>
</dbReference>
<keyword evidence="3" id="KW-1185">Reference proteome</keyword>
<gene>
    <name evidence="2" type="primary">Trim10_0</name>
    <name evidence="2" type="ORF">HELFUL_R13970</name>
</gene>
<dbReference type="Gene3D" id="2.60.120.920">
    <property type="match status" value="1"/>
</dbReference>
<dbReference type="InterPro" id="IPR006574">
    <property type="entry name" value="PRY"/>
</dbReference>
<proteinExistence type="predicted"/>
<reference evidence="2 3" key="1">
    <citation type="submission" date="2019-09" db="EMBL/GenBank/DDBJ databases">
        <title>Bird 10,000 Genomes (B10K) Project - Family phase.</title>
        <authorList>
            <person name="Zhang G."/>
        </authorList>
    </citation>
    <scope>NUCLEOTIDE SEQUENCE [LARGE SCALE GENOMIC DNA]</scope>
    <source>
        <strain evidence="2">B10K-DU-001-55</strain>
        <tissue evidence="2">Muscle</tissue>
    </source>
</reference>
<feature type="domain" description="B30.2/SPRY" evidence="1">
    <location>
        <begin position="147"/>
        <end position="338"/>
    </location>
</feature>
<dbReference type="InterPro" id="IPR013320">
    <property type="entry name" value="ConA-like_dom_sf"/>
</dbReference>
<dbReference type="InterPro" id="IPR003879">
    <property type="entry name" value="Butyrophylin_SPRY"/>
</dbReference>
<dbReference type="InterPro" id="IPR003877">
    <property type="entry name" value="SPRY_dom"/>
</dbReference>
<dbReference type="AlphaFoldDB" id="A0A7L2ARW3"/>
<evidence type="ECO:0000313" key="2">
    <source>
        <dbReference type="EMBL" id="NXP49833.1"/>
    </source>
</evidence>
<feature type="non-terminal residue" evidence="2">
    <location>
        <position position="1"/>
    </location>
</feature>
<evidence type="ECO:0000313" key="3">
    <source>
        <dbReference type="Proteomes" id="UP000590868"/>
    </source>
</evidence>
<dbReference type="PANTHER" id="PTHR24103">
    <property type="entry name" value="E3 UBIQUITIN-PROTEIN LIGASE TRIM"/>
    <property type="match status" value="1"/>
</dbReference>
<feature type="non-terminal residue" evidence="2">
    <location>
        <position position="362"/>
    </location>
</feature>
<dbReference type="FunFam" id="2.60.120.920:FF:000004">
    <property type="entry name" value="Butyrophilin subfamily 1 member A1"/>
    <property type="match status" value="1"/>
</dbReference>